<name>A0A239B7R5_9PROT</name>
<protein>
    <submittedName>
        <fullName evidence="6">Transcriptional regulator, TetR family</fullName>
    </submittedName>
</protein>
<dbReference type="OrthoDB" id="9809772at2"/>
<dbReference type="InterPro" id="IPR036271">
    <property type="entry name" value="Tet_transcr_reg_TetR-rel_C_sf"/>
</dbReference>
<keyword evidence="3" id="KW-0804">Transcription</keyword>
<dbReference type="PANTHER" id="PTHR47506">
    <property type="entry name" value="TRANSCRIPTIONAL REGULATORY PROTEIN"/>
    <property type="match status" value="1"/>
</dbReference>
<dbReference type="PANTHER" id="PTHR47506:SF6">
    <property type="entry name" value="HTH-TYPE TRANSCRIPTIONAL REPRESSOR NEMR"/>
    <property type="match status" value="1"/>
</dbReference>
<dbReference type="PRINTS" id="PR00455">
    <property type="entry name" value="HTHTETR"/>
</dbReference>
<dbReference type="EMBL" id="FZOA01000014">
    <property type="protein sequence ID" value="SNS03809.1"/>
    <property type="molecule type" value="Genomic_DNA"/>
</dbReference>
<dbReference type="Gene3D" id="1.10.357.10">
    <property type="entry name" value="Tetracycline Repressor, domain 2"/>
    <property type="match status" value="1"/>
</dbReference>
<evidence type="ECO:0000313" key="6">
    <source>
        <dbReference type="EMBL" id="SNS03809.1"/>
    </source>
</evidence>
<dbReference type="Pfam" id="PF00440">
    <property type="entry name" value="TetR_N"/>
    <property type="match status" value="1"/>
</dbReference>
<dbReference type="AlphaFoldDB" id="A0A239B7R5"/>
<evidence type="ECO:0000256" key="3">
    <source>
        <dbReference type="ARBA" id="ARBA00023163"/>
    </source>
</evidence>
<proteinExistence type="predicted"/>
<dbReference type="InterPro" id="IPR001647">
    <property type="entry name" value="HTH_TetR"/>
</dbReference>
<evidence type="ECO:0000256" key="1">
    <source>
        <dbReference type="ARBA" id="ARBA00023015"/>
    </source>
</evidence>
<organism evidence="6 7">
    <name type="scientific">Methylobacillus rhizosphaerae</name>
    <dbReference type="NCBI Taxonomy" id="551994"/>
    <lineage>
        <taxon>Bacteria</taxon>
        <taxon>Pseudomonadati</taxon>
        <taxon>Pseudomonadota</taxon>
        <taxon>Betaproteobacteria</taxon>
        <taxon>Nitrosomonadales</taxon>
        <taxon>Methylophilaceae</taxon>
        <taxon>Methylobacillus</taxon>
    </lineage>
</organism>
<dbReference type="SUPFAM" id="SSF48498">
    <property type="entry name" value="Tetracyclin repressor-like, C-terminal domain"/>
    <property type="match status" value="1"/>
</dbReference>
<evidence type="ECO:0000259" key="5">
    <source>
        <dbReference type="PROSITE" id="PS50977"/>
    </source>
</evidence>
<dbReference type="InterPro" id="IPR009057">
    <property type="entry name" value="Homeodomain-like_sf"/>
</dbReference>
<dbReference type="InterPro" id="IPR011075">
    <property type="entry name" value="TetR_C"/>
</dbReference>
<accession>A0A239B7R5</accession>
<dbReference type="GO" id="GO:0003677">
    <property type="term" value="F:DNA binding"/>
    <property type="evidence" value="ECO:0007669"/>
    <property type="project" value="UniProtKB-UniRule"/>
</dbReference>
<evidence type="ECO:0000256" key="2">
    <source>
        <dbReference type="ARBA" id="ARBA00023125"/>
    </source>
</evidence>
<keyword evidence="1" id="KW-0805">Transcription regulation</keyword>
<dbReference type="SUPFAM" id="SSF46689">
    <property type="entry name" value="Homeodomain-like"/>
    <property type="match status" value="1"/>
</dbReference>
<keyword evidence="2 4" id="KW-0238">DNA-binding</keyword>
<dbReference type="RefSeq" id="WP_089376383.1">
    <property type="nucleotide sequence ID" value="NZ_FZOA01000014.1"/>
</dbReference>
<feature type="domain" description="HTH tetR-type" evidence="5">
    <location>
        <begin position="11"/>
        <end position="71"/>
    </location>
</feature>
<evidence type="ECO:0000256" key="4">
    <source>
        <dbReference type="PROSITE-ProRule" id="PRU00335"/>
    </source>
</evidence>
<dbReference type="Proteomes" id="UP000198305">
    <property type="component" value="Unassembled WGS sequence"/>
</dbReference>
<gene>
    <name evidence="6" type="ORF">SAMN05192560_2337</name>
</gene>
<keyword evidence="7" id="KW-1185">Reference proteome</keyword>
<feature type="DNA-binding region" description="H-T-H motif" evidence="4">
    <location>
        <begin position="34"/>
        <end position="53"/>
    </location>
</feature>
<evidence type="ECO:0000313" key="7">
    <source>
        <dbReference type="Proteomes" id="UP000198305"/>
    </source>
</evidence>
<dbReference type="Pfam" id="PF16925">
    <property type="entry name" value="TetR_C_13"/>
    <property type="match status" value="1"/>
</dbReference>
<dbReference type="PROSITE" id="PS50977">
    <property type="entry name" value="HTH_TETR_2"/>
    <property type="match status" value="1"/>
</dbReference>
<reference evidence="7" key="1">
    <citation type="submission" date="2017-06" db="EMBL/GenBank/DDBJ databases">
        <authorList>
            <person name="Varghese N."/>
            <person name="Submissions S."/>
        </authorList>
    </citation>
    <scope>NUCLEOTIDE SEQUENCE [LARGE SCALE GENOMIC DNA]</scope>
    <source>
        <strain evidence="7">Ca-68</strain>
    </source>
</reference>
<sequence>MGNKLPITKSGDTRQQILDTAKDIILGKGFSAAGLNEILSTAGVPKGSFYHYFKSKEQFGDALLADYFDDYLQMLERMLKDDGSTNSSRLLKFFQFWLDSQSSDVTTDKCLVVKLSAEVTDLSEAMRSTLKNGTDRVVACLTNCVEQGIRTAEFPANLDAKTVTTEIYYMWIGATLLTKVSRTRAALECAMNATKTRLGLD</sequence>